<dbReference type="InterPro" id="IPR009056">
    <property type="entry name" value="Cyt_c-like_dom"/>
</dbReference>
<sequence>MTLLRLAILFLSLPGLAIAQEDDAPSTERGRAVYDVFCQSCHGTGARGDGDFADLLSVQPADLTTIAERNGGAFPAEAVQQTIDGRAEVRGHGVIMPVFGPLFDRGPARRPIGTGAPVVNKGSVADLVAFLETIQRTE</sequence>
<evidence type="ECO:0000256" key="4">
    <source>
        <dbReference type="PROSITE-ProRule" id="PRU00433"/>
    </source>
</evidence>
<evidence type="ECO:0000256" key="3">
    <source>
        <dbReference type="ARBA" id="ARBA00023004"/>
    </source>
</evidence>
<dbReference type="RefSeq" id="WP_043844173.1">
    <property type="nucleotide sequence ID" value="NZ_AQQW01000005.1"/>
</dbReference>
<evidence type="ECO:0000256" key="2">
    <source>
        <dbReference type="ARBA" id="ARBA00022723"/>
    </source>
</evidence>
<keyword evidence="1 4" id="KW-0349">Heme</keyword>
<name>W4HJB9_9RHOB</name>
<evidence type="ECO:0000313" key="8">
    <source>
        <dbReference type="Proteomes" id="UP000019063"/>
    </source>
</evidence>
<dbReference type="Gene3D" id="1.10.760.10">
    <property type="entry name" value="Cytochrome c-like domain"/>
    <property type="match status" value="1"/>
</dbReference>
<evidence type="ECO:0000313" key="7">
    <source>
        <dbReference type="EMBL" id="ETW12809.1"/>
    </source>
</evidence>
<feature type="chain" id="PRO_5004843286" evidence="5">
    <location>
        <begin position="20"/>
        <end position="138"/>
    </location>
</feature>
<dbReference type="SUPFAM" id="SSF46626">
    <property type="entry name" value="Cytochrome c"/>
    <property type="match status" value="1"/>
</dbReference>
<keyword evidence="5" id="KW-0732">Signal</keyword>
<proteinExistence type="predicted"/>
<reference evidence="7 8" key="1">
    <citation type="journal article" date="2014" name="Antonie Van Leeuwenhoek">
        <title>Roseivivax atlanticus sp. nov., isolated from surface seawater of the Atlantic Ocean.</title>
        <authorList>
            <person name="Li G."/>
            <person name="Lai Q."/>
            <person name="Liu X."/>
            <person name="Sun F."/>
            <person name="Shao Z."/>
        </authorList>
    </citation>
    <scope>NUCLEOTIDE SEQUENCE [LARGE SCALE GENOMIC DNA]</scope>
    <source>
        <strain evidence="7 8">22II-s10s</strain>
    </source>
</reference>
<dbReference type="STRING" id="1379903.ATO8_09708"/>
<dbReference type="AlphaFoldDB" id="W4HJB9"/>
<dbReference type="EMBL" id="AQQW01000005">
    <property type="protein sequence ID" value="ETW12809.1"/>
    <property type="molecule type" value="Genomic_DNA"/>
</dbReference>
<accession>W4HJB9</accession>
<keyword evidence="8" id="KW-1185">Reference proteome</keyword>
<gene>
    <name evidence="7" type="ORF">ATO8_09708</name>
</gene>
<dbReference type="GO" id="GO:0046872">
    <property type="term" value="F:metal ion binding"/>
    <property type="evidence" value="ECO:0007669"/>
    <property type="project" value="UniProtKB-KW"/>
</dbReference>
<evidence type="ECO:0000256" key="1">
    <source>
        <dbReference type="ARBA" id="ARBA00022617"/>
    </source>
</evidence>
<keyword evidence="2 4" id="KW-0479">Metal-binding</keyword>
<organism evidence="7 8">
    <name type="scientific">Roseivivax marinus</name>
    <dbReference type="NCBI Taxonomy" id="1379903"/>
    <lineage>
        <taxon>Bacteria</taxon>
        <taxon>Pseudomonadati</taxon>
        <taxon>Pseudomonadota</taxon>
        <taxon>Alphaproteobacteria</taxon>
        <taxon>Rhodobacterales</taxon>
        <taxon>Roseobacteraceae</taxon>
        <taxon>Roseivivax</taxon>
    </lineage>
</organism>
<evidence type="ECO:0000256" key="5">
    <source>
        <dbReference type="SAM" id="SignalP"/>
    </source>
</evidence>
<protein>
    <submittedName>
        <fullName evidence="7">Cytochrome c-like protein</fullName>
    </submittedName>
</protein>
<comment type="caution">
    <text evidence="7">The sequence shown here is derived from an EMBL/GenBank/DDBJ whole genome shotgun (WGS) entry which is preliminary data.</text>
</comment>
<feature type="signal peptide" evidence="5">
    <location>
        <begin position="1"/>
        <end position="19"/>
    </location>
</feature>
<dbReference type="InterPro" id="IPR036909">
    <property type="entry name" value="Cyt_c-like_dom_sf"/>
</dbReference>
<evidence type="ECO:0000259" key="6">
    <source>
        <dbReference type="PROSITE" id="PS51007"/>
    </source>
</evidence>
<dbReference type="GO" id="GO:0009055">
    <property type="term" value="F:electron transfer activity"/>
    <property type="evidence" value="ECO:0007669"/>
    <property type="project" value="InterPro"/>
</dbReference>
<dbReference type="eggNOG" id="COG2863">
    <property type="taxonomic scope" value="Bacteria"/>
</dbReference>
<dbReference type="Pfam" id="PF13442">
    <property type="entry name" value="Cytochrome_CBB3"/>
    <property type="match status" value="1"/>
</dbReference>
<feature type="domain" description="Cytochrome c" evidence="6">
    <location>
        <begin position="25"/>
        <end position="135"/>
    </location>
</feature>
<dbReference type="GO" id="GO:0020037">
    <property type="term" value="F:heme binding"/>
    <property type="evidence" value="ECO:0007669"/>
    <property type="project" value="InterPro"/>
</dbReference>
<keyword evidence="3 4" id="KW-0408">Iron</keyword>
<dbReference type="PROSITE" id="PS51007">
    <property type="entry name" value="CYTC"/>
    <property type="match status" value="1"/>
</dbReference>
<dbReference type="Proteomes" id="UP000019063">
    <property type="component" value="Unassembled WGS sequence"/>
</dbReference>